<keyword evidence="2" id="KW-0282">Flagellum</keyword>
<proteinExistence type="predicted"/>
<dbReference type="AlphaFoldDB" id="A0A5T0H1K0"/>
<keyword evidence="2" id="KW-0966">Cell projection</keyword>
<accession>A0A5T0H1K0</accession>
<feature type="non-terminal residue" evidence="2">
    <location>
        <position position="74"/>
    </location>
</feature>
<dbReference type="Pfam" id="PF00669">
    <property type="entry name" value="Flagellin_N"/>
    <property type="match status" value="1"/>
</dbReference>
<reference evidence="2" key="1">
    <citation type="submission" date="2018-05" db="EMBL/GenBank/DDBJ databases">
        <authorList>
            <consortium name="PulseNet: The National Subtyping Network for Foodborne Disease Surveillance"/>
            <person name="Tarr C.L."/>
            <person name="Trees E."/>
            <person name="Katz L.S."/>
            <person name="Carleton-Romer H.A."/>
            <person name="Stroika S."/>
            <person name="Kucerova Z."/>
            <person name="Roache K.F."/>
            <person name="Sabol A.L."/>
            <person name="Besser J."/>
            <person name="Gerner-Smidt P."/>
        </authorList>
    </citation>
    <scope>NUCLEOTIDE SEQUENCE</scope>
    <source>
        <strain evidence="2">PNUSAC001039</strain>
    </source>
</reference>
<dbReference type="InterPro" id="IPR001492">
    <property type="entry name" value="Flagellin"/>
</dbReference>
<keyword evidence="2" id="KW-0969">Cilium</keyword>
<name>A0A5T0H1K0_CAMJU</name>
<evidence type="ECO:0000313" key="2">
    <source>
        <dbReference type="EMBL" id="EAJ8481449.1"/>
    </source>
</evidence>
<protein>
    <submittedName>
        <fullName evidence="2">Flagellin</fullName>
    </submittedName>
</protein>
<dbReference type="PANTHER" id="PTHR42792">
    <property type="entry name" value="FLAGELLIN"/>
    <property type="match status" value="1"/>
</dbReference>
<feature type="domain" description="Flagellin N-terminal" evidence="1">
    <location>
        <begin position="5"/>
        <end position="73"/>
    </location>
</feature>
<dbReference type="PANTHER" id="PTHR42792:SF2">
    <property type="entry name" value="FLAGELLIN"/>
    <property type="match status" value="1"/>
</dbReference>
<organism evidence="2">
    <name type="scientific">Campylobacter jejuni</name>
    <dbReference type="NCBI Taxonomy" id="197"/>
    <lineage>
        <taxon>Bacteria</taxon>
        <taxon>Pseudomonadati</taxon>
        <taxon>Campylobacterota</taxon>
        <taxon>Epsilonproteobacteria</taxon>
        <taxon>Campylobacterales</taxon>
        <taxon>Campylobacteraceae</taxon>
        <taxon>Campylobacter</taxon>
    </lineage>
</organism>
<dbReference type="GO" id="GO:0005198">
    <property type="term" value="F:structural molecule activity"/>
    <property type="evidence" value="ECO:0007669"/>
    <property type="project" value="InterPro"/>
</dbReference>
<evidence type="ECO:0000259" key="1">
    <source>
        <dbReference type="Pfam" id="PF00669"/>
    </source>
</evidence>
<gene>
    <name evidence="2" type="ORF">BOI95_05645</name>
</gene>
<comment type="caution">
    <text evidence="2">The sequence shown here is derived from an EMBL/GenBank/DDBJ whole genome shotgun (WGS) entry which is preliminary data.</text>
</comment>
<dbReference type="Gene3D" id="6.10.280.190">
    <property type="match status" value="1"/>
</dbReference>
<dbReference type="EMBL" id="AACBFU010000007">
    <property type="protein sequence ID" value="EAJ8481449.1"/>
    <property type="molecule type" value="Genomic_DNA"/>
</dbReference>
<sequence length="74" mass="7463">MGFRINTNVAALNAKANSDLNAKSLDSSLARLSSGLRINSAADDASGMAIADSLRSQANTLGQAISNGNDALGI</sequence>
<dbReference type="SUPFAM" id="SSF64518">
    <property type="entry name" value="Phase 1 flagellin"/>
    <property type="match status" value="1"/>
</dbReference>
<dbReference type="InterPro" id="IPR001029">
    <property type="entry name" value="Flagellin_N"/>
</dbReference>
<dbReference type="GO" id="GO:0009288">
    <property type="term" value="C:bacterial-type flagellum"/>
    <property type="evidence" value="ECO:0007669"/>
    <property type="project" value="InterPro"/>
</dbReference>